<dbReference type="GO" id="GO:0016020">
    <property type="term" value="C:membrane"/>
    <property type="evidence" value="ECO:0007669"/>
    <property type="project" value="UniProtKB-SubCell"/>
</dbReference>
<sequence>MKKSSREGVAGEVPILPAFAGQLSDRVQLAKLVLCLQVAFSTLFGFLYTAQAFSFQAVWVALAVLVLACGAASLNSYQERGRDALMQRTRNRPLVRKKLSPQHALIQALSLIALGLFLLFQFANLESLFAGIAAVLLYNVVYTNMKGVTLYALLPGAICGALPPYIGALAVEADEALLRTVLPALLLFFWQVPHFFLVLLNHKQDYASGAVPNLLQRLSEPALQRVFLPWIAALAMVMLLFTVMPSSLDAIARLLVAANAVALLGVFGFQLIYRKEPAYGFLFQYLNFSLLFVMLVGCWGGVGS</sequence>
<feature type="transmembrane region" description="Helical" evidence="10">
    <location>
        <begin position="250"/>
        <end position="273"/>
    </location>
</feature>
<feature type="transmembrane region" description="Helical" evidence="10">
    <location>
        <begin position="32"/>
        <end position="51"/>
    </location>
</feature>
<dbReference type="EMBL" id="CP159373">
    <property type="protein sequence ID" value="XCN74854.1"/>
    <property type="molecule type" value="Genomic_DNA"/>
</dbReference>
<comment type="subcellular location">
    <subcellularLocation>
        <location evidence="1">Membrane</location>
        <topology evidence="1">Multi-pass membrane protein</topology>
    </subcellularLocation>
</comment>
<evidence type="ECO:0000256" key="9">
    <source>
        <dbReference type="ARBA" id="ARBA00047690"/>
    </source>
</evidence>
<evidence type="ECO:0000256" key="6">
    <source>
        <dbReference type="ARBA" id="ARBA00022989"/>
    </source>
</evidence>
<evidence type="ECO:0000256" key="7">
    <source>
        <dbReference type="ARBA" id="ARBA00023133"/>
    </source>
</evidence>
<reference evidence="11" key="1">
    <citation type="journal article" date="2024" name="Syst. Appl. Microbiol.">
        <title>First single-strain enrichments of Electrothrix cable bacteria, description of E. aestuarii sp. nov. and E. rattekaaiensis sp. nov., and proposal of a cable bacteria taxonomy following the rules of the SeqCode.</title>
        <authorList>
            <person name="Plum-Jensen L.E."/>
            <person name="Schramm A."/>
            <person name="Marshall I.P.G."/>
        </authorList>
    </citation>
    <scope>NUCLEOTIDE SEQUENCE</scope>
    <source>
        <strain evidence="11">Rat1</strain>
    </source>
</reference>
<feature type="transmembrane region" description="Helical" evidence="10">
    <location>
        <begin position="128"/>
        <end position="145"/>
    </location>
</feature>
<evidence type="ECO:0000256" key="8">
    <source>
        <dbReference type="ARBA" id="ARBA00023136"/>
    </source>
</evidence>
<dbReference type="InterPro" id="IPR044878">
    <property type="entry name" value="UbiA_sf"/>
</dbReference>
<feature type="transmembrane region" description="Helical" evidence="10">
    <location>
        <begin position="226"/>
        <end position="244"/>
    </location>
</feature>
<feature type="transmembrane region" description="Helical" evidence="10">
    <location>
        <begin position="152"/>
        <end position="171"/>
    </location>
</feature>
<accession>A0AAU8M1D7</accession>
<name>A0AAU8M1D7_9BACT</name>
<feature type="transmembrane region" description="Helical" evidence="10">
    <location>
        <begin position="104"/>
        <end position="122"/>
    </location>
</feature>
<gene>
    <name evidence="11" type="ORF">Q3M24_08960</name>
</gene>
<dbReference type="PANTHER" id="PTHR43448:SF2">
    <property type="entry name" value="PROTOHEME IX FARNESYLTRANSFERASE, MITOCHONDRIAL"/>
    <property type="match status" value="1"/>
</dbReference>
<comment type="catalytic activity">
    <reaction evidence="9">
        <text>heme b + (2E,6E)-farnesyl diphosphate + H2O = Fe(II)-heme o + diphosphate</text>
        <dbReference type="Rhea" id="RHEA:28070"/>
        <dbReference type="ChEBI" id="CHEBI:15377"/>
        <dbReference type="ChEBI" id="CHEBI:33019"/>
        <dbReference type="ChEBI" id="CHEBI:60344"/>
        <dbReference type="ChEBI" id="CHEBI:60530"/>
        <dbReference type="ChEBI" id="CHEBI:175763"/>
        <dbReference type="EC" id="2.5.1.141"/>
    </reaction>
</comment>
<dbReference type="GO" id="GO:0008495">
    <property type="term" value="F:protoheme IX farnesyltransferase activity"/>
    <property type="evidence" value="ECO:0007669"/>
    <property type="project" value="UniProtKB-EC"/>
</dbReference>
<feature type="transmembrane region" description="Helical" evidence="10">
    <location>
        <begin position="177"/>
        <end position="200"/>
    </location>
</feature>
<dbReference type="GO" id="GO:0006783">
    <property type="term" value="P:heme biosynthetic process"/>
    <property type="evidence" value="ECO:0007669"/>
    <property type="project" value="UniProtKB-KW"/>
</dbReference>
<dbReference type="InterPro" id="IPR000537">
    <property type="entry name" value="UbiA_prenyltransferase"/>
</dbReference>
<keyword evidence="6 10" id="KW-1133">Transmembrane helix</keyword>
<dbReference type="Gene3D" id="1.10.357.140">
    <property type="entry name" value="UbiA prenyltransferase"/>
    <property type="match status" value="1"/>
</dbReference>
<keyword evidence="3" id="KW-1003">Cell membrane</keyword>
<keyword evidence="4" id="KW-0808">Transferase</keyword>
<dbReference type="Pfam" id="PF01040">
    <property type="entry name" value="UbiA"/>
    <property type="match status" value="1"/>
</dbReference>
<dbReference type="PANTHER" id="PTHR43448">
    <property type="entry name" value="PROTOHEME IX FARNESYLTRANSFERASE, MITOCHONDRIAL"/>
    <property type="match status" value="1"/>
</dbReference>
<keyword evidence="7" id="KW-0350">Heme biosynthesis</keyword>
<evidence type="ECO:0000256" key="2">
    <source>
        <dbReference type="ARBA" id="ARBA00012292"/>
    </source>
</evidence>
<feature type="transmembrane region" description="Helical" evidence="10">
    <location>
        <begin position="57"/>
        <end position="77"/>
    </location>
</feature>
<evidence type="ECO:0000256" key="3">
    <source>
        <dbReference type="ARBA" id="ARBA00022475"/>
    </source>
</evidence>
<organism evidence="11">
    <name type="scientific">Candidatus Electrothrix aestuarii</name>
    <dbReference type="NCBI Taxonomy" id="3062594"/>
    <lineage>
        <taxon>Bacteria</taxon>
        <taxon>Pseudomonadati</taxon>
        <taxon>Thermodesulfobacteriota</taxon>
        <taxon>Desulfobulbia</taxon>
        <taxon>Desulfobulbales</taxon>
        <taxon>Desulfobulbaceae</taxon>
        <taxon>Candidatus Electrothrix</taxon>
    </lineage>
</organism>
<feature type="transmembrane region" description="Helical" evidence="10">
    <location>
        <begin position="285"/>
        <end position="302"/>
    </location>
</feature>
<keyword evidence="8 10" id="KW-0472">Membrane</keyword>
<protein>
    <recommendedName>
        <fullName evidence="2">heme o synthase</fullName>
        <ecNumber evidence="2">2.5.1.141</ecNumber>
    </recommendedName>
</protein>
<evidence type="ECO:0000256" key="4">
    <source>
        <dbReference type="ARBA" id="ARBA00022679"/>
    </source>
</evidence>
<dbReference type="AlphaFoldDB" id="A0AAU8M1D7"/>
<evidence type="ECO:0000256" key="1">
    <source>
        <dbReference type="ARBA" id="ARBA00004141"/>
    </source>
</evidence>
<evidence type="ECO:0000313" key="11">
    <source>
        <dbReference type="EMBL" id="XCN74854.1"/>
    </source>
</evidence>
<dbReference type="InterPro" id="IPR006369">
    <property type="entry name" value="Protohaem_IX_farnesylTrfase"/>
</dbReference>
<reference evidence="11" key="2">
    <citation type="submission" date="2024-06" db="EMBL/GenBank/DDBJ databases">
        <authorList>
            <person name="Plum-Jensen L.E."/>
            <person name="Schramm A."/>
            <person name="Marshall I.P.G."/>
        </authorList>
    </citation>
    <scope>NUCLEOTIDE SEQUENCE</scope>
    <source>
        <strain evidence="11">Rat1</strain>
    </source>
</reference>
<evidence type="ECO:0000256" key="5">
    <source>
        <dbReference type="ARBA" id="ARBA00022692"/>
    </source>
</evidence>
<proteinExistence type="predicted"/>
<evidence type="ECO:0000256" key="10">
    <source>
        <dbReference type="SAM" id="Phobius"/>
    </source>
</evidence>
<dbReference type="KEGG" id="eaj:Q3M24_08960"/>
<keyword evidence="5 10" id="KW-0812">Transmembrane</keyword>
<dbReference type="EC" id="2.5.1.141" evidence="2"/>